<accession>K0JXP1</accession>
<dbReference type="InterPro" id="IPR039697">
    <property type="entry name" value="Alcohol_dehydrogenase_Fe"/>
</dbReference>
<sequence length="378" mass="38511">MAGSALFGAMPSPVAVHAGRDAIAEWAARARPGPDTLVVADPAAARAHPVIGELAATSARCLVPSTAGHGELVAAIRAHGVRRVVAIGGGSVLDAAKIAVALAAGCEPRYGGPARSGLGLLSAPRRTGCSLVAVPTTIGTGSETSAVARLLLPDGRSRLLVGPALRPSGAVVDPVLTSSLPRDLLASGALEVLVRLLGPVLGPHPLGGAGTAWCTGAARLVRDRADRLLRHEPGTAAANRLRLSLSLVSAGSQQAWSLLGRSPFAFHLWYLADAAAAVAGVTKMRALAWLFPTYAQWASREPGWGEPHRARRALAAVSLGSEAAGSASELRDWGVPRQPLPGDPGTFAEAALASWRRALTGLDAGRLRAFFGAVADGG</sequence>
<evidence type="ECO:0000256" key="1">
    <source>
        <dbReference type="ARBA" id="ARBA00023002"/>
    </source>
</evidence>
<gene>
    <name evidence="3" type="ordered locus">BN6_54060</name>
</gene>
<dbReference type="SUPFAM" id="SSF56796">
    <property type="entry name" value="Dehydroquinate synthase-like"/>
    <property type="match status" value="1"/>
</dbReference>
<name>K0JXP1_SACES</name>
<dbReference type="KEGG" id="sesp:BN6_54060"/>
<dbReference type="OrthoDB" id="323926at2"/>
<keyword evidence="4" id="KW-1185">Reference proteome</keyword>
<organism evidence="3 4">
    <name type="scientific">Saccharothrix espanaensis (strain ATCC 51144 / DSM 44229 / JCM 9112 / NBRC 15066 / NRRL 15764)</name>
    <dbReference type="NCBI Taxonomy" id="1179773"/>
    <lineage>
        <taxon>Bacteria</taxon>
        <taxon>Bacillati</taxon>
        <taxon>Actinomycetota</taxon>
        <taxon>Actinomycetes</taxon>
        <taxon>Pseudonocardiales</taxon>
        <taxon>Pseudonocardiaceae</taxon>
        <taxon>Saccharothrix</taxon>
    </lineage>
</organism>
<reference evidence="3 4" key="1">
    <citation type="journal article" date="2012" name="BMC Genomics">
        <title>Complete genome sequence of Saccharothrix espanaensis DSM 44229T and comparison to the other completely sequenced Pseudonocardiaceae.</title>
        <authorList>
            <person name="Strobel T."/>
            <person name="Al-Dilaimi A."/>
            <person name="Blom J."/>
            <person name="Gessner A."/>
            <person name="Kalinowski J."/>
            <person name="Luzhetska M."/>
            <person name="Puhler A."/>
            <person name="Szczepanowski R."/>
            <person name="Bechthold A."/>
            <person name="Ruckert C."/>
        </authorList>
    </citation>
    <scope>NUCLEOTIDE SEQUENCE [LARGE SCALE GENOMIC DNA]</scope>
    <source>
        <strain evidence="4">ATCC 51144 / DSM 44229 / JCM 9112 / NBRC 15066 / NRRL 15764</strain>
    </source>
</reference>
<dbReference type="EMBL" id="HE804045">
    <property type="protein sequence ID" value="CCH32665.1"/>
    <property type="molecule type" value="Genomic_DNA"/>
</dbReference>
<feature type="domain" description="Alcohol dehydrogenase iron-type/glycerol dehydrogenase GldA" evidence="2">
    <location>
        <begin position="14"/>
        <end position="174"/>
    </location>
</feature>
<dbReference type="InterPro" id="IPR001670">
    <property type="entry name" value="ADH_Fe/GldA"/>
</dbReference>
<dbReference type="BioCyc" id="SESP1179773:BN6_RS42425-MONOMER"/>
<dbReference type="HOGENOM" id="CLU_731350_0_0_11"/>
<keyword evidence="1" id="KW-0560">Oxidoreductase</keyword>
<dbReference type="RefSeq" id="WP_015102777.1">
    <property type="nucleotide sequence ID" value="NC_019673.1"/>
</dbReference>
<proteinExistence type="predicted"/>
<dbReference type="GO" id="GO:0046872">
    <property type="term" value="F:metal ion binding"/>
    <property type="evidence" value="ECO:0007669"/>
    <property type="project" value="InterPro"/>
</dbReference>
<dbReference type="Pfam" id="PF00465">
    <property type="entry name" value="Fe-ADH"/>
    <property type="match status" value="1"/>
</dbReference>
<protein>
    <recommendedName>
        <fullName evidence="2">Alcohol dehydrogenase iron-type/glycerol dehydrogenase GldA domain-containing protein</fullName>
    </recommendedName>
</protein>
<evidence type="ECO:0000259" key="2">
    <source>
        <dbReference type="Pfam" id="PF00465"/>
    </source>
</evidence>
<evidence type="ECO:0000313" key="4">
    <source>
        <dbReference type="Proteomes" id="UP000006281"/>
    </source>
</evidence>
<dbReference type="PANTHER" id="PTHR11496:SF83">
    <property type="entry name" value="HYDROXYACID-OXOACID TRANSHYDROGENASE, MITOCHONDRIAL"/>
    <property type="match status" value="1"/>
</dbReference>
<evidence type="ECO:0000313" key="3">
    <source>
        <dbReference type="EMBL" id="CCH32665.1"/>
    </source>
</evidence>
<dbReference type="Proteomes" id="UP000006281">
    <property type="component" value="Chromosome"/>
</dbReference>
<dbReference type="PANTHER" id="PTHR11496">
    <property type="entry name" value="ALCOHOL DEHYDROGENASE"/>
    <property type="match status" value="1"/>
</dbReference>
<dbReference type="GO" id="GO:0004022">
    <property type="term" value="F:alcohol dehydrogenase (NAD+) activity"/>
    <property type="evidence" value="ECO:0007669"/>
    <property type="project" value="TreeGrafter"/>
</dbReference>
<dbReference type="PATRIC" id="fig|1179773.3.peg.5447"/>
<dbReference type="eggNOG" id="COG1454">
    <property type="taxonomic scope" value="Bacteria"/>
</dbReference>
<dbReference type="AlphaFoldDB" id="K0JXP1"/>
<dbReference type="STRING" id="1179773.BN6_54060"/>
<dbReference type="Gene3D" id="3.40.50.1970">
    <property type="match status" value="1"/>
</dbReference>